<keyword evidence="8" id="KW-0472">Membrane</keyword>
<organism evidence="11">
    <name type="scientific">Anopheles darlingi</name>
    <name type="common">Mosquito</name>
    <dbReference type="NCBI Taxonomy" id="43151"/>
    <lineage>
        <taxon>Eukaryota</taxon>
        <taxon>Metazoa</taxon>
        <taxon>Ecdysozoa</taxon>
        <taxon>Arthropoda</taxon>
        <taxon>Hexapoda</taxon>
        <taxon>Insecta</taxon>
        <taxon>Pterygota</taxon>
        <taxon>Neoptera</taxon>
        <taxon>Endopterygota</taxon>
        <taxon>Diptera</taxon>
        <taxon>Nematocera</taxon>
        <taxon>Culicoidea</taxon>
        <taxon>Culicidae</taxon>
        <taxon>Anophelinae</taxon>
        <taxon>Anopheles</taxon>
    </lineage>
</organism>
<dbReference type="PRINTS" id="PR00135">
    <property type="entry name" value="LYZLACT"/>
</dbReference>
<evidence type="ECO:0000256" key="7">
    <source>
        <dbReference type="RuleBase" id="RU004440"/>
    </source>
</evidence>
<dbReference type="PANTHER" id="PTHR11407:SF63">
    <property type="entry name" value="LYSOZYME C"/>
    <property type="match status" value="1"/>
</dbReference>
<protein>
    <recommendedName>
        <fullName evidence="3">lysozyme</fullName>
        <ecNumber evidence="3">3.2.1.17</ecNumber>
    </recommendedName>
</protein>
<dbReference type="PRINTS" id="PR00137">
    <property type="entry name" value="LYSOZYME"/>
</dbReference>
<dbReference type="EC" id="3.2.1.17" evidence="3"/>
<comment type="catalytic activity">
    <reaction evidence="1">
        <text>Hydrolysis of (1-&gt;4)-beta-linkages between N-acetylmuramic acid and N-acetyl-D-glucosamine residues in a peptidoglycan and between N-acetyl-D-glucosamine residues in chitodextrins.</text>
        <dbReference type="EC" id="3.2.1.17"/>
    </reaction>
</comment>
<evidence type="ECO:0000256" key="6">
    <source>
        <dbReference type="ARBA" id="ARBA00023295"/>
    </source>
</evidence>
<dbReference type="PROSITE" id="PS00128">
    <property type="entry name" value="GLYCOSYL_HYDROL_F22_1"/>
    <property type="match status" value="1"/>
</dbReference>
<evidence type="ECO:0000256" key="5">
    <source>
        <dbReference type="ARBA" id="ARBA00023157"/>
    </source>
</evidence>
<comment type="similarity">
    <text evidence="2 7">Belongs to the glycosyl hydrolase 22 family.</text>
</comment>
<feature type="transmembrane region" description="Helical" evidence="8">
    <location>
        <begin position="139"/>
        <end position="158"/>
    </location>
</feature>
<dbReference type="InterPro" id="IPR019799">
    <property type="entry name" value="Glyco_hydro_22_CS"/>
</dbReference>
<dbReference type="GO" id="GO:0042742">
    <property type="term" value="P:defense response to bacterium"/>
    <property type="evidence" value="ECO:0007669"/>
    <property type="project" value="UniProtKB-KW"/>
</dbReference>
<dbReference type="SUPFAM" id="SSF53955">
    <property type="entry name" value="Lysozyme-like"/>
    <property type="match status" value="2"/>
</dbReference>
<name>A0A2M4DQA6_ANODA</name>
<dbReference type="PROSITE" id="PS51348">
    <property type="entry name" value="GLYCOSYL_HYDROL_F22_2"/>
    <property type="match status" value="2"/>
</dbReference>
<evidence type="ECO:0000256" key="9">
    <source>
        <dbReference type="SAM" id="SignalP"/>
    </source>
</evidence>
<keyword evidence="4" id="KW-0929">Antimicrobial</keyword>
<dbReference type="GO" id="GO:0003796">
    <property type="term" value="F:lysozyme activity"/>
    <property type="evidence" value="ECO:0007669"/>
    <property type="project" value="UniProtKB-EC"/>
</dbReference>
<dbReference type="SMART" id="SM00263">
    <property type="entry name" value="LYZ1"/>
    <property type="match status" value="2"/>
</dbReference>
<reference evidence="11" key="1">
    <citation type="submission" date="2018-01" db="EMBL/GenBank/DDBJ databases">
        <title>An insight into the sialome of Amazonian anophelines.</title>
        <authorList>
            <person name="Ribeiro J.M."/>
            <person name="Scarpassa V."/>
            <person name="Calvo E."/>
        </authorList>
    </citation>
    <scope>NUCLEOTIDE SEQUENCE</scope>
</reference>
<dbReference type="EMBL" id="GGFL01015559">
    <property type="protein sequence ID" value="MBW79737.1"/>
    <property type="molecule type" value="Transcribed_RNA"/>
</dbReference>
<dbReference type="GO" id="GO:0031640">
    <property type="term" value="P:killing of cells of another organism"/>
    <property type="evidence" value="ECO:0007669"/>
    <property type="project" value="UniProtKB-KW"/>
</dbReference>
<dbReference type="AlphaFoldDB" id="A0A2M4DQA6"/>
<feature type="domain" description="Glycosyl hydrolases family 22 (GH22)" evidence="10">
    <location>
        <begin position="92"/>
        <end position="110"/>
    </location>
</feature>
<keyword evidence="9" id="KW-0732">Signal</keyword>
<evidence type="ECO:0000313" key="11">
    <source>
        <dbReference type="EMBL" id="MBW79737.1"/>
    </source>
</evidence>
<dbReference type="InterPro" id="IPR023346">
    <property type="entry name" value="Lysozyme-like_dom_sf"/>
</dbReference>
<evidence type="ECO:0000256" key="1">
    <source>
        <dbReference type="ARBA" id="ARBA00000632"/>
    </source>
</evidence>
<keyword evidence="8" id="KW-1133">Transmembrane helix</keyword>
<evidence type="ECO:0000259" key="10">
    <source>
        <dbReference type="PROSITE" id="PS00128"/>
    </source>
</evidence>
<keyword evidence="6" id="KW-0326">Glycosidase</keyword>
<feature type="signal peptide" evidence="9">
    <location>
        <begin position="1"/>
        <end position="21"/>
    </location>
</feature>
<keyword evidence="4" id="KW-0081">Bacteriolytic enzyme</keyword>
<keyword evidence="5" id="KW-1015">Disulfide bond</keyword>
<dbReference type="VEuPathDB" id="VectorBase:ADAC005629"/>
<dbReference type="VEuPathDB" id="VectorBase:ADAR2_004409"/>
<sequence length="286" mass="31605">MATRWISSILILLALYGATSGKVYQKCPLARALDSLQISSRSFISNWVCLINAESGADTSKKTAINDQWSSYGIFQISSKTWCREGRKGGTCNMQCEDFLNDDLADDVECAKLIFSRGGGFAAWKGWNKKRNKKPNPKANTALSLVGLLVAVVLLLSTTPSYGKIYTKCELAKQLTANGISRTYQGHWICLAINESGLNSTKVVELTNLSSNYGIYQINSKEWCREGRKGGKCNMKCEDLATDSVTNAIHCSKIIQQQKGFNEWIVWQKKCKGKDLPDISNCNAIG</sequence>
<dbReference type="Gene3D" id="1.10.530.10">
    <property type="match status" value="2"/>
</dbReference>
<proteinExistence type="inferred from homology"/>
<evidence type="ECO:0000256" key="8">
    <source>
        <dbReference type="SAM" id="Phobius"/>
    </source>
</evidence>
<keyword evidence="8" id="KW-0812">Transmembrane</keyword>
<keyword evidence="6" id="KW-0378">Hydrolase</keyword>
<dbReference type="Pfam" id="PF00062">
    <property type="entry name" value="Lys"/>
    <property type="match status" value="2"/>
</dbReference>
<dbReference type="PANTHER" id="PTHR11407">
    <property type="entry name" value="LYSOZYME C"/>
    <property type="match status" value="1"/>
</dbReference>
<accession>A0A2M4DQA6</accession>
<dbReference type="InterPro" id="IPR001916">
    <property type="entry name" value="Glyco_hydro_22"/>
</dbReference>
<dbReference type="CDD" id="cd16899">
    <property type="entry name" value="LYZ_C_invert"/>
    <property type="match status" value="2"/>
</dbReference>
<evidence type="ECO:0000256" key="4">
    <source>
        <dbReference type="ARBA" id="ARBA00022638"/>
    </source>
</evidence>
<dbReference type="FunFam" id="1.10.530.10:FF:000001">
    <property type="entry name" value="Lysozyme C"/>
    <property type="match status" value="1"/>
</dbReference>
<evidence type="ECO:0000256" key="3">
    <source>
        <dbReference type="ARBA" id="ARBA00012732"/>
    </source>
</evidence>
<feature type="chain" id="PRO_5014630385" description="lysozyme" evidence="9">
    <location>
        <begin position="22"/>
        <end position="286"/>
    </location>
</feature>
<dbReference type="InterPro" id="IPR000974">
    <property type="entry name" value="Glyco_hydro_22_lys"/>
</dbReference>
<evidence type="ECO:0000256" key="2">
    <source>
        <dbReference type="ARBA" id="ARBA00010859"/>
    </source>
</evidence>